<sequence>MDVPDEGVLDVDLLVDDGSEDEGEAPPSSDFYAGPASTPTSCASSPRGEEPASPHGGTQPAFFHHQPYARPFFTSGRRGPGRPRKEGAKLAREGKIVRRYRGGAGSVRGAKRHRGSRDDALDDIMDEDDFTMPAPEEPPFMPEKWPGKSCALCNLTERSQLGQGEMRQFLCNIGEGDGSTTPTVSNSGGATPTNIPTPTSTPTTPVPPGLASPPPELVDPNQHPLALPLSRRQKAFNKCKTPLYNMEHTDELSIIGHVETIELPAVVSSGAFYIHRCCLEFSPPFHDQVAAASSDEDKEQMEEARIKGIVTVALTRKCAFCLRHGASIPCKMSCSKYFHLPCILASGGFMDFQTKSSFCKDHLYQVPLICAADIECRTCRTIGDISNLMTCVTCGAHYHGTCVGLAQLPGVRAGWSCRSCRVCQVCRGECAAGAAPADSRHVTCEHCDKTYHATCLRPMMATVPKYGWKCKCCRICSDCGARSPGAGPSSRWHAHYTVCDSCYQQRNKGSCCPLCRRAYRAAAYRDMIRCTACKRYVHGMCDPEAEPQQYRLKKEQSPTYEYNCPICKTHMQIAGSKPASFEDDNAASTSQDSSFGEDSLQQEQDPLAIETKPDVGLGKGKPYTVSSKVAKKKIGGYKFKGGMHPAKLGFQKRQRSVLDFGRKRGTKPKMRGVFGVPGLGLQRPQAPDNKTPEDDPGVENKLVLCSSKDKFVLTQDLCVMCGAVGTDSEGCLIACAQCGQTYHPYCVNIKVSQVIVTLGWRCLDCTVCEGCGNRGDEALLVLCDDCDTAWHTYCARPPLGDVPRGAWRCERCRKCLTCGTRDTHTWCENYTECGPCASLVMCCVCTEPYSDGELIIQCEGCRRWLHATCDSIRSEADAETCCRAGYNCLLCRGREHAPPHLAKAAIEAPPPPRPTQMPTPQSLGLGGEYYVDDVCLSQRGAHHMKQLEAEMGITHTRRKRRFKNETTEKDAVVQNADVEMPDDSKPDSTAEVKEEPGISNANLKEGILWNVVNEGPPPEGFTVYTTESGLTVLRRKRQRNLNKLGIGGFVVRQRQTTKTQADDEKDGDGTQASGESPGNKRKPRRKPRSKLMEQFPSYMQEAFFGKELLEPAKPAVSSTGNPSASPGGTARPGTPEGYRELRDFKIDLENSDSDGEDVLAALTTFKDNDSSYVINLNSEEIGCLQSLKSKEEKDDASNHTKIKTEPEDGVLKHTEDSTALKNAILGPQPPEEQPAAADAIPTVHSTKTEAISSETGGSSQASTISPKDDLSLLGVNLDAMVRDSLPDMDSNDVDEIFKGVLTDDSQESQESSVSYVNSMSGTPYSQQRQQLQSPMEYASPYHNDFGGGSSSNSALSPLFSDCGGAAWGGDQPSAPPPSYNQRSAEKMRADESLGPAATISAVLYANTNHPEWKTEFPNWVDRCKQILKKWRALPSEQKAPYLQRARDNRSAIRMKKAQQSTSAAEPEAGAEAPAAAPAAERREPVRAPNVTVTARGLVEADAHIRVLTPSEIMRTLPRLATPVTPAAPAAPATPSVTTTEQERACGQQRSAREAEQERQWKQLQQLRQQQTQHQQQIIHDQRVQAAMQRLRTPEAEAPPPSPAPAPEAPRSAFPAQRFPLHYANNEDINRQLRDLLQRHPEKMWPGQAASEEGVQQGPEGQPFRHPLPVTVRPRAPLPPGQRPDHQPQSEQKQEPGDHGNDEMDMGDMDKLEQDTGNIGESLKAEIGEQFNILEFDDPELAALDDAEHILDGLELDMPPERHVKREHPEEEQKPNNKIDSELRKSVKNIESTQCKPEDDKTTPQHNVNQQMALQVNAALAAGRAIAPGTRLVGADGSNRCFWRSSWSRRSVSRSATASGARRARARRAAAAAAAVAAPPPAPAPPSIPLYAGAPPPAPPPPDADPLNRHVYETWLKQYNAFAADQLRYYEGEVQKLRKIRKQAAAAPEVGQRAAAQRRRRAAPRLRRAAGAPETPRGRAQAEYETKHRQQNPQLAQQTVINQQQITTNQTVYTQNQNIPQSPQIQQTTINRPMQIGLQGSVQQQQIIRNQQTVLSSDGQQRIGLVTSPLSAQGRILQSGRTLVIEQTGSPQQQLVRQLSGVQERPQSVGMVQFGQQQLGVRSAMPPGSQTPRPAGARPAMSPLHVQSPHSQSPLHSLAPQSPLHHLTSPMQSPLHSQQSPLHHTSQSPLHPSTQSPLHTQQSPLHSQQSPMHVQQTNIPQQSPMHHSPMHPQQSPMHPQQSPLHPQQSPMHQQGNMHPQQSPMHQPSLHQQSQISQQSPMHPQQSPMHSQQSPMHMQQSPMHTQQSPMQSAMSPQHFLQQLQAQRTSPQLPTPSRSPQIYQQSQIQSPVSSHSPQMQTGDYTTSRFSRPAAGCSPLPNRFARPPHHQQGMRVGVPFGGRQQTPMGGAPASPSLSRSPHVARTPTPSASPAASPAPSHDHGGGHHHHMAPIPPGYRYFKVGLFGGAPVWPNKDEERRRPPHINKVSILKRRTPPRPRFAGKSAPGPSEERPVEETSQSPSETREFVLYAPDGVDYAMSDDAARMGFSKDDDEDDDIEEIVEEHLDDADIVVVEPGAISPEERIATEEDFEELIDSGKPEDEVEEEAVVPEKTTTRTETTTKTVAVISLSTANKTSPNVQQYKLVNPSQNSALSRLPVLSATVLSPHSNNKILNEVSQATVASVSIANQTISVPVLKNLSVPIGGHGAGAKAQLKKMPLNLHNPPLTINMSTQPHSKPISSVISVISSNLPKAATLNPVITLATQNTAAGASRVPVSILTQHQVKQKIVKTIEKPMALSLSNTKLSSLSVSHDATLPAKIFQDDAASPDSTVASDSHLDKEIHHITTTAQHMSAMTSQGLAHLDHIPPPIIKETGKDIDIETEISQQTELPHSLCITDRTPLLLGKADIKSPDPIPEKIPDNIMEGDDDDKPEDSLQSNLLLSYNKSISETQSQNASKADSKAQESVVKTIKAIANQTKEMVIDSNMQITSDMAQESVQISIPSPTPSQERYLNDITMQEHAEAVEGNPKRVETFEDMLCMLENITDDAKPFGMKQPNPKPNPPPQNPNINPPAKQETKEMVDQHSFPKRDSDRLSLQSATVPQLSPLSQPAELQSNMANVSQQLRTIMSSLNTATSKVDSQTVSSLMRKNSDATAPTQVNFENLLPSSKVEVATSRPSPVQRMDKPITSIPSSDSLPMSAAQMVGSRVNTLSSMGQNRKSPTISPINSPVMQNTLMKTQAQTPMMSNQSFSTNEDGPLNATSVASQIIQMPALSKIHSSSTPQSIMHAGNTITTTVSGFQKGPLPTSILGHTLLQPTRQINTSNLPFNPQSISSSQPPALVMTSRPMMGNKEPPPNVTVRTHTIVSPGISQMQTKPAPGSINFITSSKLLHTQLTSPLKRSKSTDEPKTEVIVGHIQPTKRHSVESVIVKSEPMETDEPNATSTIVTDNAGNKIIQQSSSNQRNDDSQNVLLKQLLQTTTTAANVVPQRSMTMQRTAPALGTIPSLEAQLARPSIPPPTLALSQEVEIPKNSPRQIMTHSTQVTSPFTSRPLQSMQGMQGMQTIQSMQSMQTMQNMHNMQGMPIQTSIPTSSMSPLMHTSTQSLMDVRKPTMKIMIKEETTPLPESSPTIKTMQMYPMSMDNQQLHQAIKKEVTPPQQSPVMRPFTPMDVKKELLDESSQQSATSGVSTASDQGKLDQPMKEEYPEGGVDPAAEANAPETPSEAKKRKRREYQQKKRKQMQLNMRAAENNSSAPGGKKRPRKGSRYEEDYDTFIDNLMSQLRLLQPMQIQEPSLTTNFAVCPLFGSGDLTKLKNKDYDIMKGDLVGEFGNAKIPNVADYYNTKPFGDDEPLPEKPPASTQRGFYDQEFQPIVFEDDTEDKKLDFICKERDTDTPDSIVSCSSPECLEIEPVNRFPGLKLIDDDDEDEDSDSAVSGKVSPIIPLIAPVPVRVKPVSLHKHEDGSKALKCFDSSSPMKTVDSPGSTESSENVTVTLTLTSGAAEDILGVLKELAGILHIPPPTSYQIVERTATPPSHKLGLYRSKGKDGKEGTPIDIQSILNGAAKFCRHCDVVILDSVVRAKASEFPLLSANKGNAEDILCDSDSELYFCSAQCYERFAWRPTNIILDGKTKTAVKEDAKSDNETNVSKDRDDFDTASTESMETDDLDIKPDIKDEKMDLSFIDSLDNDELMKEVGEDVSALDEDLKNESDEKSNQSVEKDKYRGIRYKAWSPGCIGPPIKYKRPTDRELTELVFRTGVAIMPVTNEDTRRCELCGIQGDGVADGVSRLLNCDVDRWVHLNCALWSEGVYETVSGALMNVEAALAAGGSATCAACRRLGATVRCFKVRCGSVYHLGCAVKDNCVFYKNKTAYCASHAPKFGRSALLEGGLAVNPSGCARSEPLRRGAWRRAAPSRVAAAPAPAADAPFCPYSKQFNRGIYMFRLDERRVVDATLSGGLARYINHSCQPNCVAETVEVDRQLRIIIFAKRRVARGEELAYDYKFDIEDDAHKIMCMCGAPNCRKWMN</sequence>
<dbReference type="Proteomes" id="UP001064048">
    <property type="component" value="Chromosome 4"/>
</dbReference>
<protein>
    <submittedName>
        <fullName evidence="1">Uncharacterized protein</fullName>
    </submittedName>
</protein>
<proteinExistence type="predicted"/>
<evidence type="ECO:0000313" key="1">
    <source>
        <dbReference type="EMBL" id="KAI8424059.1"/>
    </source>
</evidence>
<name>A0ACC0JIY9_CHOFU</name>
<keyword evidence="2" id="KW-1185">Reference proteome</keyword>
<evidence type="ECO:0000313" key="2">
    <source>
        <dbReference type="Proteomes" id="UP001064048"/>
    </source>
</evidence>
<organism evidence="1 2">
    <name type="scientific">Choristoneura fumiferana</name>
    <name type="common">Spruce budworm moth</name>
    <name type="synonym">Archips fumiferana</name>
    <dbReference type="NCBI Taxonomy" id="7141"/>
    <lineage>
        <taxon>Eukaryota</taxon>
        <taxon>Metazoa</taxon>
        <taxon>Ecdysozoa</taxon>
        <taxon>Arthropoda</taxon>
        <taxon>Hexapoda</taxon>
        <taxon>Insecta</taxon>
        <taxon>Pterygota</taxon>
        <taxon>Neoptera</taxon>
        <taxon>Endopterygota</taxon>
        <taxon>Lepidoptera</taxon>
        <taxon>Glossata</taxon>
        <taxon>Ditrysia</taxon>
        <taxon>Tortricoidea</taxon>
        <taxon>Tortricidae</taxon>
        <taxon>Tortricinae</taxon>
        <taxon>Choristoneura</taxon>
    </lineage>
</organism>
<comment type="caution">
    <text evidence="1">The sequence shown here is derived from an EMBL/GenBank/DDBJ whole genome shotgun (WGS) entry which is preliminary data.</text>
</comment>
<gene>
    <name evidence="1" type="ORF">MSG28_002687</name>
</gene>
<accession>A0ACC0JIY9</accession>
<dbReference type="EMBL" id="CM046104">
    <property type="protein sequence ID" value="KAI8424059.1"/>
    <property type="molecule type" value="Genomic_DNA"/>
</dbReference>
<reference evidence="1 2" key="1">
    <citation type="journal article" date="2022" name="Genome Biol. Evol.">
        <title>The Spruce Budworm Genome: Reconstructing the Evolutionary History of Antifreeze Proteins.</title>
        <authorList>
            <person name="Beliveau C."/>
            <person name="Gagne P."/>
            <person name="Picq S."/>
            <person name="Vernygora O."/>
            <person name="Keeling C.I."/>
            <person name="Pinkney K."/>
            <person name="Doucet D."/>
            <person name="Wen F."/>
            <person name="Johnston J.S."/>
            <person name="Maaroufi H."/>
            <person name="Boyle B."/>
            <person name="Laroche J."/>
            <person name="Dewar K."/>
            <person name="Juretic N."/>
            <person name="Blackburn G."/>
            <person name="Nisole A."/>
            <person name="Brunet B."/>
            <person name="Brandao M."/>
            <person name="Lumley L."/>
            <person name="Duan J."/>
            <person name="Quan G."/>
            <person name="Lucarotti C.J."/>
            <person name="Roe A.D."/>
            <person name="Sperling F.A.H."/>
            <person name="Levesque R.C."/>
            <person name="Cusson M."/>
        </authorList>
    </citation>
    <scope>NUCLEOTIDE SEQUENCE [LARGE SCALE GENOMIC DNA]</scope>
    <source>
        <strain evidence="1">Glfc:IPQL:Cfum</strain>
    </source>
</reference>